<name>A0ABR3Y9M4_9EURO</name>
<feature type="region of interest" description="Disordered" evidence="1">
    <location>
        <begin position="689"/>
        <end position="746"/>
    </location>
</feature>
<feature type="compositionally biased region" description="Basic residues" evidence="1">
    <location>
        <begin position="50"/>
        <end position="70"/>
    </location>
</feature>
<feature type="region of interest" description="Disordered" evidence="1">
    <location>
        <begin position="303"/>
        <end position="343"/>
    </location>
</feature>
<feature type="region of interest" description="Disordered" evidence="1">
    <location>
        <begin position="769"/>
        <end position="1073"/>
    </location>
</feature>
<organism evidence="2 3">
    <name type="scientific">Paecilomyces lecythidis</name>
    <dbReference type="NCBI Taxonomy" id="3004212"/>
    <lineage>
        <taxon>Eukaryota</taxon>
        <taxon>Fungi</taxon>
        <taxon>Dikarya</taxon>
        <taxon>Ascomycota</taxon>
        <taxon>Pezizomycotina</taxon>
        <taxon>Eurotiomycetes</taxon>
        <taxon>Eurotiomycetidae</taxon>
        <taxon>Eurotiales</taxon>
        <taxon>Thermoascaceae</taxon>
        <taxon>Paecilomyces</taxon>
    </lineage>
</organism>
<feature type="region of interest" description="Disordered" evidence="1">
    <location>
        <begin position="1"/>
        <end position="178"/>
    </location>
</feature>
<feature type="compositionally biased region" description="Polar residues" evidence="1">
    <location>
        <begin position="782"/>
        <end position="792"/>
    </location>
</feature>
<feature type="compositionally biased region" description="Polar residues" evidence="1">
    <location>
        <begin position="237"/>
        <end position="257"/>
    </location>
</feature>
<feature type="compositionally biased region" description="Low complexity" evidence="1">
    <location>
        <begin position="27"/>
        <end position="40"/>
    </location>
</feature>
<comment type="caution">
    <text evidence="2">The sequence shown here is derived from an EMBL/GenBank/DDBJ whole genome shotgun (WGS) entry which is preliminary data.</text>
</comment>
<dbReference type="EMBL" id="JAVDPF010000003">
    <property type="protein sequence ID" value="KAL1885010.1"/>
    <property type="molecule type" value="Genomic_DNA"/>
</dbReference>
<feature type="compositionally biased region" description="Polar residues" evidence="1">
    <location>
        <begin position="78"/>
        <end position="93"/>
    </location>
</feature>
<feature type="compositionally biased region" description="Polar residues" evidence="1">
    <location>
        <begin position="576"/>
        <end position="589"/>
    </location>
</feature>
<feature type="compositionally biased region" description="Basic residues" evidence="1">
    <location>
        <begin position="515"/>
        <end position="541"/>
    </location>
</feature>
<feature type="compositionally biased region" description="Basic and acidic residues" evidence="1">
    <location>
        <begin position="641"/>
        <end position="653"/>
    </location>
</feature>
<feature type="compositionally biased region" description="Polar residues" evidence="1">
    <location>
        <begin position="166"/>
        <end position="178"/>
    </location>
</feature>
<protein>
    <submittedName>
        <fullName evidence="2">Uncharacterized protein</fullName>
    </submittedName>
</protein>
<evidence type="ECO:0000256" key="1">
    <source>
        <dbReference type="SAM" id="MobiDB-lite"/>
    </source>
</evidence>
<accession>A0ABR3Y9M4</accession>
<feature type="compositionally biased region" description="Pro residues" evidence="1">
    <location>
        <begin position="999"/>
        <end position="1012"/>
    </location>
</feature>
<proteinExistence type="predicted"/>
<feature type="region of interest" description="Disordered" evidence="1">
    <location>
        <begin position="505"/>
        <end position="594"/>
    </location>
</feature>
<feature type="compositionally biased region" description="Polar residues" evidence="1">
    <location>
        <begin position="435"/>
        <end position="445"/>
    </location>
</feature>
<feature type="compositionally biased region" description="Low complexity" evidence="1">
    <location>
        <begin position="447"/>
        <end position="475"/>
    </location>
</feature>
<evidence type="ECO:0000313" key="3">
    <source>
        <dbReference type="Proteomes" id="UP001583193"/>
    </source>
</evidence>
<feature type="compositionally biased region" description="Polar residues" evidence="1">
    <location>
        <begin position="969"/>
        <end position="989"/>
    </location>
</feature>
<feature type="compositionally biased region" description="Polar residues" evidence="1">
    <location>
        <begin position="615"/>
        <end position="628"/>
    </location>
</feature>
<keyword evidence="3" id="KW-1185">Reference proteome</keyword>
<sequence length="1143" mass="123753">MRTRSQPVSPGGFVSLETTRARRKRTATAAESTTAESTTAKTEKSAPKQQTKKTTAKRTRKTPAPRKKTTKKAEPTSSEEPQSNNEETQSESQVAVIVQQPNTETTATTENTESEHPFPYFHPSATHGTQETADSSPQRPLVEAEIPIQETPFTPVRDASPEENHTSIPQPVSASSIDTPSAGAALFAAAHAAIYAVSPFTPRLADTQVTPTTHASAAIPSPSPGRYPDDSPAPVTEQRTPTAPRTDQHVSPVSGSPSLPAHVAAAIPQDTSSPVDTEMSDAPSLEPRPQFWYPTVLSPILEERESSPAPSRSPRFVLQSATSEAQEHHSTVSSPAFDSPFTPVRGAALARPVSRLDHREDVFLSSSPPAQSPFTPMRDGRPVARLGHRADVFPSSSPAIGSPLTPPRAAALTRPVSRLGHRSDILPSSSPPQTPYRTPTASRASGYSVSPAAFSYSSSSSLSSPPEDLSPVLPSTPGIHHTSATQTTPSLLSHHQTQCYSCGATLQCPNGHPPGKLRPRKRRPSRNRALTKRIAPIRKRTRDNMSDDEASDIITPSNKRRNMGPPGSTPFARRSTPLSSRLVNRTTPFSERRRRRLLEQQGRIDKTLFRLPQLVAQTESDRQTSSNEPEIAPCEPSSLIRHVDANKENRESEPDNEQPSTPETPRRGWGIRGLFSSVPRSFSRILPTLGLSPERSESTGITAPASERISRTATTSPISPLSFGVTTTTATTTKKPKESSPHDLSYSLFPARIDRSRYLEVRSDVRGDTKRRKLGDGKKSVIEQSAATTTPERFQRGSDADADADVDAMDGGKKRKRPSTSPDVIPNPPGSSYGLDLDYFTYSTDSEDETEEAQRTTSVTDKRPVRSILRPQRPPPKRVRFDTSPENTPSKLRLRATDSYTGQQFVGVPDLFTPRDNATRQDAVPHPDTATTSAAVPAAQTAVEEPAQRSPGFIPNQSGTFRLDYDAFSSDSESNTEPSPARPTSQGQPPASREETEPRPPAWTQPPPPRPTPAHAALPSTSEPAADSQALAKARSQAEKYKPKTPSGLRTTSRYASPMGASPLGEVSGGDDDFARDAQWLLSNCPSGDLSELSWPKQGALTEGLGVDPEAGRLLAQLWEEEEVEEGYHAFSRSLEEFAETLA</sequence>
<feature type="compositionally biased region" description="Polar residues" evidence="1">
    <location>
        <begin position="364"/>
        <end position="374"/>
    </location>
</feature>
<feature type="region of interest" description="Disordered" evidence="1">
    <location>
        <begin position="615"/>
        <end position="673"/>
    </location>
</feature>
<dbReference type="Proteomes" id="UP001583193">
    <property type="component" value="Unassembled WGS sequence"/>
</dbReference>
<reference evidence="2 3" key="1">
    <citation type="journal article" date="2024" name="IMA Fungus">
        <title>IMA Genome - F19 : A genome assembly and annotation guide to empower mycologists, including annotated draft genome sequences of Ceratocystis pirilliformis, Diaporthe australafricana, Fusarium ophioides, Paecilomyces lecythidis, and Sporothrix stenoceras.</title>
        <authorList>
            <person name="Aylward J."/>
            <person name="Wilson A.M."/>
            <person name="Visagie C.M."/>
            <person name="Spraker J."/>
            <person name="Barnes I."/>
            <person name="Buitendag C."/>
            <person name="Ceriani C."/>
            <person name="Del Mar Angel L."/>
            <person name="du Plessis D."/>
            <person name="Fuchs T."/>
            <person name="Gasser K."/>
            <person name="Kramer D."/>
            <person name="Li W."/>
            <person name="Munsamy K."/>
            <person name="Piso A."/>
            <person name="Price J.L."/>
            <person name="Sonnekus B."/>
            <person name="Thomas C."/>
            <person name="van der Nest A."/>
            <person name="van Dijk A."/>
            <person name="van Heerden A."/>
            <person name="van Vuuren N."/>
            <person name="Yilmaz N."/>
            <person name="Duong T.A."/>
            <person name="van der Merwe N.A."/>
            <person name="Wingfield M.J."/>
            <person name="Wingfield B.D."/>
        </authorList>
    </citation>
    <scope>NUCLEOTIDE SEQUENCE [LARGE SCALE GENOMIC DNA]</scope>
    <source>
        <strain evidence="2 3">CMW 18167</strain>
    </source>
</reference>
<feature type="compositionally biased region" description="Polar residues" evidence="1">
    <location>
        <begin position="126"/>
        <end position="138"/>
    </location>
</feature>
<feature type="compositionally biased region" description="Basic and acidic residues" evidence="1">
    <location>
        <begin position="769"/>
        <end position="781"/>
    </location>
</feature>
<gene>
    <name evidence="2" type="ORF">Plec18167_001667</name>
</gene>
<feature type="region of interest" description="Disordered" evidence="1">
    <location>
        <begin position="207"/>
        <end position="290"/>
    </location>
</feature>
<feature type="region of interest" description="Disordered" evidence="1">
    <location>
        <begin position="359"/>
        <end position="490"/>
    </location>
</feature>
<evidence type="ECO:0000313" key="2">
    <source>
        <dbReference type="EMBL" id="KAL1885010.1"/>
    </source>
</evidence>